<dbReference type="InterPro" id="IPR016181">
    <property type="entry name" value="Acyl_CoA_acyltransferase"/>
</dbReference>
<evidence type="ECO:0000259" key="2">
    <source>
        <dbReference type="PROSITE" id="PS51186"/>
    </source>
</evidence>
<dbReference type="OrthoDB" id="8780005at2"/>
<dbReference type="Pfam" id="PF13508">
    <property type="entry name" value="Acetyltransf_7"/>
    <property type="match status" value="1"/>
</dbReference>
<reference evidence="3 4" key="1">
    <citation type="submission" date="2016-10" db="EMBL/GenBank/DDBJ databases">
        <authorList>
            <person name="de Groot N.N."/>
        </authorList>
    </citation>
    <scope>NUCLEOTIDE SEQUENCE [LARGE SCALE GENOMIC DNA]</scope>
    <source>
        <strain evidence="3 4">LMG 2158</strain>
    </source>
</reference>
<keyword evidence="1" id="KW-0812">Transmembrane</keyword>
<evidence type="ECO:0000313" key="3">
    <source>
        <dbReference type="EMBL" id="SEI07427.1"/>
    </source>
</evidence>
<feature type="transmembrane region" description="Helical" evidence="1">
    <location>
        <begin position="44"/>
        <end position="64"/>
    </location>
</feature>
<keyword evidence="1" id="KW-1133">Transmembrane helix</keyword>
<protein>
    <submittedName>
        <fullName evidence="3">Acetyltransferase (GNAT) domain-containing protein</fullName>
    </submittedName>
</protein>
<dbReference type="Gene3D" id="3.40.630.30">
    <property type="match status" value="1"/>
</dbReference>
<dbReference type="Proteomes" id="UP000182272">
    <property type="component" value="Chromosome I"/>
</dbReference>
<sequence>MPDLDYSTLPQSLRPLLDKFYRAHGSSMRASGEGQLWVARDGGIIAGLSLTAVMEGFWLTGLFVEPRWRGRGVAGELIANALATVAGPTWLFCHPDLRGFYEKLGFSHTTRLPQALADRLARYSRSKSLIALGISSAAKNE</sequence>
<keyword evidence="1" id="KW-0472">Membrane</keyword>
<dbReference type="SUPFAM" id="SSF55729">
    <property type="entry name" value="Acyl-CoA N-acyltransferases (Nat)"/>
    <property type="match status" value="1"/>
</dbReference>
<proteinExistence type="predicted"/>
<keyword evidence="3" id="KW-0808">Transferase</keyword>
<dbReference type="AlphaFoldDB" id="A0A1H6N4V7"/>
<dbReference type="EMBL" id="LT629972">
    <property type="protein sequence ID" value="SEI07427.1"/>
    <property type="molecule type" value="Genomic_DNA"/>
</dbReference>
<dbReference type="RefSeq" id="WP_026007818.1">
    <property type="nucleotide sequence ID" value="NZ_CP087202.1"/>
</dbReference>
<feature type="domain" description="N-acetyltransferase" evidence="2">
    <location>
        <begin position="1"/>
        <end position="130"/>
    </location>
</feature>
<evidence type="ECO:0000256" key="1">
    <source>
        <dbReference type="SAM" id="Phobius"/>
    </source>
</evidence>
<evidence type="ECO:0000313" key="4">
    <source>
        <dbReference type="Proteomes" id="UP000182272"/>
    </source>
</evidence>
<name>A0A1H6N4V7_9PSED</name>
<accession>A0A1H6N4V7</accession>
<dbReference type="GO" id="GO:0016747">
    <property type="term" value="F:acyltransferase activity, transferring groups other than amino-acyl groups"/>
    <property type="evidence" value="ECO:0007669"/>
    <property type="project" value="InterPro"/>
</dbReference>
<organism evidence="3 4">
    <name type="scientific">Pseudomonas asplenii</name>
    <dbReference type="NCBI Taxonomy" id="53407"/>
    <lineage>
        <taxon>Bacteria</taxon>
        <taxon>Pseudomonadati</taxon>
        <taxon>Pseudomonadota</taxon>
        <taxon>Gammaproteobacteria</taxon>
        <taxon>Pseudomonadales</taxon>
        <taxon>Pseudomonadaceae</taxon>
        <taxon>Pseudomonas</taxon>
    </lineage>
</organism>
<dbReference type="PROSITE" id="PS51186">
    <property type="entry name" value="GNAT"/>
    <property type="match status" value="1"/>
</dbReference>
<gene>
    <name evidence="3" type="ORF">SAMN05216581_1823</name>
</gene>
<dbReference type="InterPro" id="IPR000182">
    <property type="entry name" value="GNAT_dom"/>
</dbReference>
<dbReference type="CDD" id="cd04301">
    <property type="entry name" value="NAT_SF"/>
    <property type="match status" value="1"/>
</dbReference>